<feature type="domain" description="Helicase C-terminal" evidence="26">
    <location>
        <begin position="897"/>
        <end position="1057"/>
    </location>
</feature>
<evidence type="ECO:0000259" key="24">
    <source>
        <dbReference type="PROSITE" id="PS50967"/>
    </source>
</evidence>
<evidence type="ECO:0000259" key="26">
    <source>
        <dbReference type="PROSITE" id="PS51194"/>
    </source>
</evidence>
<dbReference type="GO" id="GO:0005524">
    <property type="term" value="F:ATP binding"/>
    <property type="evidence" value="ECO:0007669"/>
    <property type="project" value="UniProtKB-KW"/>
</dbReference>
<feature type="region of interest" description="Disordered" evidence="23">
    <location>
        <begin position="1"/>
        <end position="21"/>
    </location>
</feature>
<dbReference type="Pfam" id="PF00570">
    <property type="entry name" value="HRDC"/>
    <property type="match status" value="1"/>
</dbReference>
<dbReference type="EMBL" id="JAZDUA010000066">
    <property type="protein sequence ID" value="KAK7869931.1"/>
    <property type="molecule type" value="Genomic_DNA"/>
</dbReference>
<dbReference type="InterPro" id="IPR001650">
    <property type="entry name" value="Helicase_C-like"/>
</dbReference>
<dbReference type="InterPro" id="IPR002121">
    <property type="entry name" value="HRDC_dom"/>
</dbReference>
<dbReference type="PROSITE" id="PS51194">
    <property type="entry name" value="HELICASE_CTER"/>
    <property type="match status" value="1"/>
</dbReference>
<evidence type="ECO:0000259" key="25">
    <source>
        <dbReference type="PROSITE" id="PS51192"/>
    </source>
</evidence>
<dbReference type="Proteomes" id="UP001378592">
    <property type="component" value="Unassembled WGS sequence"/>
</dbReference>
<evidence type="ECO:0000256" key="1">
    <source>
        <dbReference type="ARBA" id="ARBA00001947"/>
    </source>
</evidence>
<feature type="region of interest" description="Disordered" evidence="23">
    <location>
        <begin position="33"/>
        <end position="55"/>
    </location>
</feature>
<evidence type="ECO:0000256" key="12">
    <source>
        <dbReference type="ARBA" id="ARBA00023125"/>
    </source>
</evidence>
<evidence type="ECO:0000256" key="14">
    <source>
        <dbReference type="ARBA" id="ARBA00023235"/>
    </source>
</evidence>
<feature type="region of interest" description="Disordered" evidence="23">
    <location>
        <begin position="1334"/>
        <end position="1473"/>
    </location>
</feature>
<dbReference type="FunFam" id="3.40.50.300:FF:000340">
    <property type="entry name" value="Bloom syndrome, RecQ helicase"/>
    <property type="match status" value="1"/>
</dbReference>
<dbReference type="InterPro" id="IPR036390">
    <property type="entry name" value="WH_DNA-bd_sf"/>
</dbReference>
<keyword evidence="15" id="KW-0539">Nucleus</keyword>
<dbReference type="Pfam" id="PF00270">
    <property type="entry name" value="DEAD"/>
    <property type="match status" value="1"/>
</dbReference>
<comment type="subcellular location">
    <subcellularLocation>
        <location evidence="2">Nucleus</location>
    </subcellularLocation>
</comment>
<dbReference type="GO" id="GO:0006260">
    <property type="term" value="P:DNA replication"/>
    <property type="evidence" value="ECO:0007669"/>
    <property type="project" value="UniProtKB-KW"/>
</dbReference>
<evidence type="ECO:0000256" key="9">
    <source>
        <dbReference type="ARBA" id="ARBA00022806"/>
    </source>
</evidence>
<dbReference type="InterPro" id="IPR010997">
    <property type="entry name" value="HRDC-like_sf"/>
</dbReference>
<feature type="domain" description="Helicase ATP-binding" evidence="25">
    <location>
        <begin position="701"/>
        <end position="874"/>
    </location>
</feature>
<evidence type="ECO:0000256" key="8">
    <source>
        <dbReference type="ARBA" id="ARBA00022801"/>
    </source>
</evidence>
<dbReference type="PANTHER" id="PTHR13710">
    <property type="entry name" value="DNA HELICASE RECQ FAMILY MEMBER"/>
    <property type="match status" value="1"/>
</dbReference>
<evidence type="ECO:0000256" key="19">
    <source>
        <dbReference type="ARBA" id="ARBA00049360"/>
    </source>
</evidence>
<keyword evidence="11" id="KW-0067">ATP-binding</keyword>
<dbReference type="InterPro" id="IPR027417">
    <property type="entry name" value="P-loop_NTPase"/>
</dbReference>
<dbReference type="PROSITE" id="PS00690">
    <property type="entry name" value="DEAH_ATP_HELICASE"/>
    <property type="match status" value="1"/>
</dbReference>
<dbReference type="PANTHER" id="PTHR13710:SF153">
    <property type="entry name" value="RECQ-LIKE DNA HELICASE BLM"/>
    <property type="match status" value="1"/>
</dbReference>
<keyword evidence="12" id="KW-0238">DNA-binding</keyword>
<evidence type="ECO:0000256" key="16">
    <source>
        <dbReference type="ARBA" id="ARBA00034617"/>
    </source>
</evidence>
<dbReference type="InterPro" id="IPR044876">
    <property type="entry name" value="HRDC_dom_sf"/>
</dbReference>
<comment type="similarity">
    <text evidence="3">Belongs to the helicase family. RecQ subfamily.</text>
</comment>
<dbReference type="PROSITE" id="PS51192">
    <property type="entry name" value="HELICASE_ATP_BIND_1"/>
    <property type="match status" value="1"/>
</dbReference>
<dbReference type="SUPFAM" id="SSF46785">
    <property type="entry name" value="Winged helix' DNA-binding domain"/>
    <property type="match status" value="1"/>
</dbReference>
<comment type="caution">
    <text evidence="27">The sequence shown here is derived from an EMBL/GenBank/DDBJ whole genome shotgun (WGS) entry which is preliminary data.</text>
</comment>
<dbReference type="SUPFAM" id="SSF47819">
    <property type="entry name" value="HRDC-like"/>
    <property type="match status" value="1"/>
</dbReference>
<dbReference type="SUPFAM" id="SSF52540">
    <property type="entry name" value="P-loop containing nucleoside triphosphate hydrolases"/>
    <property type="match status" value="1"/>
</dbReference>
<reference evidence="27 28" key="1">
    <citation type="submission" date="2024-03" db="EMBL/GenBank/DDBJ databases">
        <title>The genome assembly and annotation of the cricket Gryllus longicercus Weissman &amp; Gray.</title>
        <authorList>
            <person name="Szrajer S."/>
            <person name="Gray D."/>
            <person name="Ylla G."/>
        </authorList>
    </citation>
    <scope>NUCLEOTIDE SEQUENCE [LARGE SCALE GENOMIC DNA]</scope>
    <source>
        <strain evidence="27">DAG 2021-001</strain>
        <tissue evidence="27">Whole body minus gut</tissue>
    </source>
</reference>
<evidence type="ECO:0000256" key="5">
    <source>
        <dbReference type="ARBA" id="ARBA00022723"/>
    </source>
</evidence>
<feature type="compositionally biased region" description="Polar residues" evidence="23">
    <location>
        <begin position="1431"/>
        <end position="1441"/>
    </location>
</feature>
<keyword evidence="10" id="KW-0862">Zinc</keyword>
<accession>A0AAN9VU96</accession>
<keyword evidence="7" id="KW-0227">DNA damage</keyword>
<evidence type="ECO:0000256" key="13">
    <source>
        <dbReference type="ARBA" id="ARBA00023204"/>
    </source>
</evidence>
<evidence type="ECO:0000313" key="28">
    <source>
        <dbReference type="Proteomes" id="UP001378592"/>
    </source>
</evidence>
<dbReference type="GO" id="GO:0043138">
    <property type="term" value="F:3'-5' DNA helicase activity"/>
    <property type="evidence" value="ECO:0007669"/>
    <property type="project" value="UniProtKB-EC"/>
</dbReference>
<dbReference type="GO" id="GO:0000724">
    <property type="term" value="P:double-strand break repair via homologous recombination"/>
    <property type="evidence" value="ECO:0007669"/>
    <property type="project" value="TreeGrafter"/>
</dbReference>
<comment type="catalytic activity">
    <reaction evidence="19">
        <text>ATP + H2O = ADP + phosphate + H(+)</text>
        <dbReference type="Rhea" id="RHEA:13065"/>
        <dbReference type="ChEBI" id="CHEBI:15377"/>
        <dbReference type="ChEBI" id="CHEBI:15378"/>
        <dbReference type="ChEBI" id="CHEBI:30616"/>
        <dbReference type="ChEBI" id="CHEBI:43474"/>
        <dbReference type="ChEBI" id="CHEBI:456216"/>
    </reaction>
</comment>
<feature type="compositionally biased region" description="Low complexity" evidence="23">
    <location>
        <begin position="1408"/>
        <end position="1430"/>
    </location>
</feature>
<evidence type="ECO:0000256" key="2">
    <source>
        <dbReference type="ARBA" id="ARBA00004123"/>
    </source>
</evidence>
<protein>
    <recommendedName>
        <fullName evidence="20">RecQ-like DNA helicase BLM</fullName>
        <ecNumber evidence="17">5.6.2.4</ecNumber>
    </recommendedName>
    <alternativeName>
        <fullName evidence="21">Bloom syndrome protein homolog</fullName>
    </alternativeName>
    <alternativeName>
        <fullName evidence="18">DNA 3'-5' helicase BLM</fullName>
    </alternativeName>
    <alternativeName>
        <fullName evidence="22">RecQ helicase homolog</fullName>
    </alternativeName>
</protein>
<keyword evidence="13" id="KW-0234">DNA repair</keyword>
<evidence type="ECO:0000256" key="17">
    <source>
        <dbReference type="ARBA" id="ARBA00034808"/>
    </source>
</evidence>
<evidence type="ECO:0000256" key="4">
    <source>
        <dbReference type="ARBA" id="ARBA00022705"/>
    </source>
</evidence>
<dbReference type="InterPro" id="IPR032284">
    <property type="entry name" value="RecQ_Zn-bd"/>
</dbReference>
<dbReference type="Gene3D" id="1.10.150.80">
    <property type="entry name" value="HRDC domain"/>
    <property type="match status" value="1"/>
</dbReference>
<evidence type="ECO:0000256" key="6">
    <source>
        <dbReference type="ARBA" id="ARBA00022741"/>
    </source>
</evidence>
<evidence type="ECO:0000256" key="20">
    <source>
        <dbReference type="ARBA" id="ARBA00073450"/>
    </source>
</evidence>
<feature type="domain" description="HRDC" evidence="24">
    <location>
        <begin position="1249"/>
        <end position="1329"/>
    </location>
</feature>
<dbReference type="NCBIfam" id="TIGR00614">
    <property type="entry name" value="recQ_fam"/>
    <property type="match status" value="1"/>
</dbReference>
<dbReference type="SMART" id="SM00956">
    <property type="entry name" value="RQC"/>
    <property type="match status" value="1"/>
</dbReference>
<keyword evidence="6" id="KW-0547">Nucleotide-binding</keyword>
<dbReference type="GO" id="GO:0003677">
    <property type="term" value="F:DNA binding"/>
    <property type="evidence" value="ECO:0007669"/>
    <property type="project" value="UniProtKB-KW"/>
</dbReference>
<keyword evidence="28" id="KW-1185">Reference proteome</keyword>
<comment type="cofactor">
    <cofactor evidence="1">
        <name>Zn(2+)</name>
        <dbReference type="ChEBI" id="CHEBI:29105"/>
    </cofactor>
</comment>
<dbReference type="Gene3D" id="3.40.50.300">
    <property type="entry name" value="P-loop containing nucleotide triphosphate hydrolases"/>
    <property type="match status" value="2"/>
</dbReference>
<sequence length="1473" mass="163644">MNSNYSEQKMKTERKDSWDDYDDFVDFDDSFASVSCDRSKGSKKSSTQKSVNYSYEEYPKSKTMKINKNDKKDKLAKSTVLSSQKLNLQKESQEIKHVLDKHPSSLDEFDLSSDTIKNPTNGAELNENVSWGIDKQKRSEVKEVKKEKFHDLFGSDSSSDSFEYAKPLGIDSSLSSLISHGEMLLKKDVPSTNTPGEAMNAKIELQKFNNSVLQKVFDAFIAIPTRLLERLPGFDVPTYDKMRELVSKVNKELSLLENISPVTESVNNFTESREDASFKKSVNQEKQLDCLRKADSLLSASSTSVTRSTISDCDVVLGTVSKPHGTNKSPLHRFPSANVQNVIASDNYDNCGRSPLKNAPVKAQNEYLQLKQDLQCSWSPEKKCINSNIFTARNSFGYSNKSVSEPSNVSNVLGCTLNSESEGNVSSLECTPPTSKEMELVNNVTPKTGLGKFVFKRPSSHGKNATQDKSAVSPAFLPKPSESLTLNRQPKCSSEALSSANGANMSIAIPELPTKSPVHKLATPLFKRTDVSEKNTLLFSGNIIQSVSQKKSEGNKATAKTTNKFLIEEEIEDEIDYSQFLEDYSIEPASPEKNLLSKPVTLPRDTGSNMEMKSKYRRQDDNEMTLANDSNLSESENNTSNTLPSSVNESNFIGKFSSSTKNDGISGEFSGTDFPHSKEMLKAFREVFGLHSFRPCQLQAINAILLNHDSFILMPTGGGKSLCYQLPAVISSGVTIVVSPLISLILDQVQKLNALDIPAGRLSGDAKEENDIYIRLSMREPKLKLLYVTPEKLIGSNRCMDAIQNLYSRGKIARFVIDEAHCVSQWGHDFRPDYKRLNELRRKYPDIPVVALTATATERVRIDILHQLGMKQTKWFICSFNRPNLQYEVVEKKPKTVVCDIISLIKSKFPRDCGIVYCLSQKECETTTDSLNKAGIKAGTYHAGVRDTERARVQNMWISNKIKVVCATIAFGMGIDKPDVRYVIHLSMPKSVEGLYQESGRAGRDGKPARCILFYNYSDSYRLRRLIERGAADSGHRGRASSSNGSDVLLTHLENLARIVAYCENNTECRRVQQLSYFGEIYNKKECLKQQNTICDNCLRSDDFHETDYTKEGQEIVRCLSQLISGGRGWSDRNITILYLADIIKGSQASKIKTAGHDSLPLHGMGKSWPREDVTNLIRQLVLKGYLCEELVITKADMAAAYLRIGPKAKYLLENKHKIKLFTRRKMLDINSAGKSAPVSENPFTERLQSIQEKCYADLMDVCHGLAASLGVGPSSVMNVEAVKAMSERLPETSEEMLDIPHVTVANFEKFGKPLLEVTIQYAVQKLVVLSEQAEAESQNNTPIDGDESDGNEGDVCVVASGSTGSFIPSKYQGGKKRKRRGNSQRGRPAKRGRSKAGRSRQRNNNTSYRGQGSSYSSRASFGSCSASQSNQGYKPSNTGATKKPGFLTLSAPNKFPPSKRPSFLPTPTVVKL</sequence>
<dbReference type="SMART" id="SM00341">
    <property type="entry name" value="HRDC"/>
    <property type="match status" value="1"/>
</dbReference>
<proteinExistence type="inferred from homology"/>
<evidence type="ECO:0000256" key="11">
    <source>
        <dbReference type="ARBA" id="ARBA00022840"/>
    </source>
</evidence>
<dbReference type="GO" id="GO:0005694">
    <property type="term" value="C:chromosome"/>
    <property type="evidence" value="ECO:0007669"/>
    <property type="project" value="TreeGrafter"/>
</dbReference>
<dbReference type="GO" id="GO:0046872">
    <property type="term" value="F:metal ion binding"/>
    <property type="evidence" value="ECO:0007669"/>
    <property type="project" value="UniProtKB-KW"/>
</dbReference>
<dbReference type="PROSITE" id="PS50967">
    <property type="entry name" value="HRDC"/>
    <property type="match status" value="1"/>
</dbReference>
<evidence type="ECO:0000256" key="22">
    <source>
        <dbReference type="ARBA" id="ARBA00076271"/>
    </source>
</evidence>
<dbReference type="GO" id="GO:0009378">
    <property type="term" value="F:four-way junction helicase activity"/>
    <property type="evidence" value="ECO:0007669"/>
    <property type="project" value="TreeGrafter"/>
</dbReference>
<keyword evidence="8" id="KW-0378">Hydrolase</keyword>
<organism evidence="27 28">
    <name type="scientific">Gryllus longicercus</name>
    <dbReference type="NCBI Taxonomy" id="2509291"/>
    <lineage>
        <taxon>Eukaryota</taxon>
        <taxon>Metazoa</taxon>
        <taxon>Ecdysozoa</taxon>
        <taxon>Arthropoda</taxon>
        <taxon>Hexapoda</taxon>
        <taxon>Insecta</taxon>
        <taxon>Pterygota</taxon>
        <taxon>Neoptera</taxon>
        <taxon>Polyneoptera</taxon>
        <taxon>Orthoptera</taxon>
        <taxon>Ensifera</taxon>
        <taxon>Gryllidea</taxon>
        <taxon>Grylloidea</taxon>
        <taxon>Gryllidae</taxon>
        <taxon>Gryllinae</taxon>
        <taxon>Gryllus</taxon>
    </lineage>
</organism>
<gene>
    <name evidence="27" type="ORF">R5R35_013711</name>
</gene>
<feature type="compositionally biased region" description="Basic residues" evidence="23">
    <location>
        <begin position="1374"/>
        <end position="1402"/>
    </location>
</feature>
<dbReference type="InterPro" id="IPR036388">
    <property type="entry name" value="WH-like_DNA-bd_sf"/>
</dbReference>
<dbReference type="GO" id="GO:0007131">
    <property type="term" value="P:reciprocal meiotic recombination"/>
    <property type="evidence" value="ECO:0007669"/>
    <property type="project" value="UniProtKB-ARBA"/>
</dbReference>
<keyword evidence="5" id="KW-0479">Metal-binding</keyword>
<comment type="catalytic activity">
    <reaction evidence="16">
        <text>Couples ATP hydrolysis with the unwinding of duplex DNA by translocating in the 3'-5' direction.</text>
        <dbReference type="EC" id="5.6.2.4"/>
    </reaction>
</comment>
<feature type="compositionally biased region" description="Basic and acidic residues" evidence="23">
    <location>
        <begin position="8"/>
        <end position="18"/>
    </location>
</feature>
<dbReference type="InterPro" id="IPR011545">
    <property type="entry name" value="DEAD/DEAH_box_helicase_dom"/>
</dbReference>
<dbReference type="GO" id="GO:0005737">
    <property type="term" value="C:cytoplasm"/>
    <property type="evidence" value="ECO:0007669"/>
    <property type="project" value="TreeGrafter"/>
</dbReference>
<keyword evidence="9" id="KW-0347">Helicase</keyword>
<dbReference type="Pfam" id="PF16124">
    <property type="entry name" value="RecQ_Zn_bind"/>
    <property type="match status" value="1"/>
</dbReference>
<evidence type="ECO:0000256" key="7">
    <source>
        <dbReference type="ARBA" id="ARBA00022763"/>
    </source>
</evidence>
<dbReference type="CDD" id="cd18794">
    <property type="entry name" value="SF2_C_RecQ"/>
    <property type="match status" value="1"/>
</dbReference>
<dbReference type="FunFam" id="3.40.50.300:FF:000537">
    <property type="entry name" value="Bloom syndrome RecQ-like helicase"/>
    <property type="match status" value="1"/>
</dbReference>
<keyword evidence="14" id="KW-0413">Isomerase</keyword>
<dbReference type="GO" id="GO:0005634">
    <property type="term" value="C:nucleus"/>
    <property type="evidence" value="ECO:0007669"/>
    <property type="project" value="UniProtKB-SubCell"/>
</dbReference>
<dbReference type="EC" id="5.6.2.4" evidence="17"/>
<dbReference type="Pfam" id="PF00271">
    <property type="entry name" value="Helicase_C"/>
    <property type="match status" value="1"/>
</dbReference>
<feature type="region of interest" description="Disordered" evidence="23">
    <location>
        <begin position="591"/>
        <end position="645"/>
    </location>
</feature>
<dbReference type="Pfam" id="PF09382">
    <property type="entry name" value="RQC"/>
    <property type="match status" value="1"/>
</dbReference>
<evidence type="ECO:0000256" key="21">
    <source>
        <dbReference type="ARBA" id="ARBA00076065"/>
    </source>
</evidence>
<keyword evidence="4" id="KW-0235">DNA replication</keyword>
<dbReference type="InterPro" id="IPR002464">
    <property type="entry name" value="DNA/RNA_helicase_DEAH_CS"/>
</dbReference>
<evidence type="ECO:0000256" key="23">
    <source>
        <dbReference type="SAM" id="MobiDB-lite"/>
    </source>
</evidence>
<name>A0AAN9VU96_9ORTH</name>
<evidence type="ECO:0000256" key="18">
    <source>
        <dbReference type="ARBA" id="ARBA00044542"/>
    </source>
</evidence>
<dbReference type="InterPro" id="IPR018982">
    <property type="entry name" value="RQC_domain"/>
</dbReference>
<evidence type="ECO:0000256" key="10">
    <source>
        <dbReference type="ARBA" id="ARBA00022833"/>
    </source>
</evidence>
<feature type="compositionally biased region" description="Basic and acidic residues" evidence="23">
    <location>
        <begin position="612"/>
        <end position="621"/>
    </location>
</feature>
<dbReference type="Gene3D" id="1.10.10.10">
    <property type="entry name" value="Winged helix-like DNA-binding domain superfamily/Winged helix DNA-binding domain"/>
    <property type="match status" value="1"/>
</dbReference>
<dbReference type="GO" id="GO:0016787">
    <property type="term" value="F:hydrolase activity"/>
    <property type="evidence" value="ECO:0007669"/>
    <property type="project" value="UniProtKB-KW"/>
</dbReference>
<dbReference type="SMART" id="SM00490">
    <property type="entry name" value="HELICc"/>
    <property type="match status" value="1"/>
</dbReference>
<dbReference type="SMART" id="SM00487">
    <property type="entry name" value="DEXDc"/>
    <property type="match status" value="1"/>
</dbReference>
<dbReference type="InterPro" id="IPR004589">
    <property type="entry name" value="DNA_helicase_ATP-dep_RecQ"/>
</dbReference>
<evidence type="ECO:0000256" key="15">
    <source>
        <dbReference type="ARBA" id="ARBA00023242"/>
    </source>
</evidence>
<dbReference type="InterPro" id="IPR014001">
    <property type="entry name" value="Helicase_ATP-bd"/>
</dbReference>
<evidence type="ECO:0000313" key="27">
    <source>
        <dbReference type="EMBL" id="KAK7869931.1"/>
    </source>
</evidence>
<evidence type="ECO:0000256" key="3">
    <source>
        <dbReference type="ARBA" id="ARBA00005446"/>
    </source>
</evidence>
<feature type="compositionally biased region" description="Low complexity" evidence="23">
    <location>
        <begin position="630"/>
        <end position="645"/>
    </location>
</feature>